<evidence type="ECO:0000256" key="7">
    <source>
        <dbReference type="ARBA" id="ARBA00047343"/>
    </source>
</evidence>
<keyword evidence="3" id="KW-0808">Transferase</keyword>
<dbReference type="Pfam" id="PF00483">
    <property type="entry name" value="NTP_transferase"/>
    <property type="match status" value="1"/>
</dbReference>
<dbReference type="FunFam" id="3.90.550.10:FF:000046">
    <property type="entry name" value="Mannose-1-phosphate guanylyltransferase (GDP)"/>
    <property type="match status" value="1"/>
</dbReference>
<dbReference type="InterPro" id="IPR049577">
    <property type="entry name" value="GMPP_N"/>
</dbReference>
<accession>A0A2N7VXR2</accession>
<dbReference type="InterPro" id="IPR014710">
    <property type="entry name" value="RmlC-like_jellyroll"/>
</dbReference>
<dbReference type="Gene3D" id="3.90.550.10">
    <property type="entry name" value="Spore Coat Polysaccharide Biosynthesis Protein SpsA, Chain A"/>
    <property type="match status" value="1"/>
</dbReference>
<organism evidence="12 15">
    <name type="scientific">Paraburkholderia rhynchosiae</name>
    <dbReference type="NCBI Taxonomy" id="487049"/>
    <lineage>
        <taxon>Bacteria</taxon>
        <taxon>Pseudomonadati</taxon>
        <taxon>Pseudomonadota</taxon>
        <taxon>Betaproteobacteria</taxon>
        <taxon>Burkholderiales</taxon>
        <taxon>Burkholderiaceae</taxon>
        <taxon>Paraburkholderia</taxon>
    </lineage>
</organism>
<reference evidence="12 15" key="2">
    <citation type="submission" date="2020-04" db="EMBL/GenBank/DDBJ databases">
        <authorList>
            <person name="De Canck E."/>
        </authorList>
    </citation>
    <scope>NUCLEOTIDE SEQUENCE [LARGE SCALE GENOMIC DNA]</scope>
    <source>
        <strain evidence="12 15">LMG 27174</strain>
    </source>
</reference>
<evidence type="ECO:0000259" key="10">
    <source>
        <dbReference type="Pfam" id="PF01050"/>
    </source>
</evidence>
<dbReference type="NCBIfam" id="TIGR01479">
    <property type="entry name" value="GMP_PMI"/>
    <property type="match status" value="1"/>
</dbReference>
<comment type="catalytic activity">
    <reaction evidence="7">
        <text>alpha-D-mannose 1-phosphate + GTP + H(+) = GDP-alpha-D-mannose + diphosphate</text>
        <dbReference type="Rhea" id="RHEA:15229"/>
        <dbReference type="ChEBI" id="CHEBI:15378"/>
        <dbReference type="ChEBI" id="CHEBI:33019"/>
        <dbReference type="ChEBI" id="CHEBI:37565"/>
        <dbReference type="ChEBI" id="CHEBI:57527"/>
        <dbReference type="ChEBI" id="CHEBI:58409"/>
        <dbReference type="EC" id="2.7.7.13"/>
    </reaction>
</comment>
<keyword evidence="13" id="KW-0413">Isomerase</keyword>
<dbReference type="CDD" id="cd02213">
    <property type="entry name" value="cupin_PMI_typeII_C"/>
    <property type="match status" value="1"/>
</dbReference>
<reference evidence="13 14" key="1">
    <citation type="submission" date="2018-01" db="EMBL/GenBank/DDBJ databases">
        <title>Whole genome analyses suggest that Burkholderia sensu lato contains two further novel genera in the rhizoxinica-symbiotica group Mycetohabitans gen. nov., and Trinickia gen. nov.: implications for the evolution of diazotrophy and nodulation in the Burkholderiaceae.</title>
        <authorList>
            <person name="Estrada-de los Santos P."/>
            <person name="Palmer M."/>
            <person name="Chavez-Ramirez B."/>
            <person name="Beukes C."/>
            <person name="Steenkamp E.T."/>
            <person name="Hirsch A.M."/>
            <person name="Manyaka P."/>
            <person name="Maluk M."/>
            <person name="Lafos M."/>
            <person name="Crook M."/>
            <person name="Gross E."/>
            <person name="Simon M.F."/>
            <person name="Bueno dos Reis Junior F."/>
            <person name="Poole P.S."/>
            <person name="Venter S.N."/>
            <person name="James E.K."/>
        </authorList>
    </citation>
    <scope>NUCLEOTIDE SEQUENCE [LARGE SCALE GENOMIC DNA]</scope>
    <source>
        <strain evidence="13 14">WSM 3937</strain>
    </source>
</reference>
<dbReference type="InterPro" id="IPR006375">
    <property type="entry name" value="Man1P_GuaTrfase/Man6P_Isoase"/>
</dbReference>
<name>A0A2N7VXR2_9BURK</name>
<evidence type="ECO:0000256" key="3">
    <source>
        <dbReference type="ARBA" id="ARBA00022679"/>
    </source>
</evidence>
<dbReference type="Pfam" id="PF22640">
    <property type="entry name" value="ManC_GMP_beta-helix"/>
    <property type="match status" value="1"/>
</dbReference>
<evidence type="ECO:0000256" key="2">
    <source>
        <dbReference type="ARBA" id="ARBA00012387"/>
    </source>
</evidence>
<dbReference type="Proteomes" id="UP000235659">
    <property type="component" value="Unassembled WGS sequence"/>
</dbReference>
<dbReference type="Gene3D" id="2.60.120.10">
    <property type="entry name" value="Jelly Rolls"/>
    <property type="match status" value="1"/>
</dbReference>
<dbReference type="InterPro" id="IPR005835">
    <property type="entry name" value="NTP_transferase_dom"/>
</dbReference>
<dbReference type="PANTHER" id="PTHR46390:SF1">
    <property type="entry name" value="MANNOSE-1-PHOSPHATE GUANYLYLTRANSFERASE"/>
    <property type="match status" value="1"/>
</dbReference>
<dbReference type="CDD" id="cd02509">
    <property type="entry name" value="GDP-M1P_Guanylyltransferase"/>
    <property type="match status" value="1"/>
</dbReference>
<evidence type="ECO:0000313" key="14">
    <source>
        <dbReference type="Proteomes" id="UP000235659"/>
    </source>
</evidence>
<dbReference type="OrthoDB" id="9806359at2"/>
<evidence type="ECO:0000256" key="6">
    <source>
        <dbReference type="ARBA" id="ARBA00023134"/>
    </source>
</evidence>
<evidence type="ECO:0000259" key="11">
    <source>
        <dbReference type="Pfam" id="PF22640"/>
    </source>
</evidence>
<evidence type="ECO:0000256" key="4">
    <source>
        <dbReference type="ARBA" id="ARBA00022695"/>
    </source>
</evidence>
<evidence type="ECO:0000313" key="15">
    <source>
        <dbReference type="Proteomes" id="UP000494205"/>
    </source>
</evidence>
<keyword evidence="5" id="KW-0547">Nucleotide-binding</keyword>
<proteinExistence type="inferred from homology"/>
<dbReference type="PANTHER" id="PTHR46390">
    <property type="entry name" value="MANNOSE-1-PHOSPHATE GUANYLYLTRANSFERASE"/>
    <property type="match status" value="1"/>
</dbReference>
<keyword evidence="4 13" id="KW-0548">Nucleotidyltransferase</keyword>
<dbReference type="EMBL" id="CADIJZ010000039">
    <property type="protein sequence ID" value="CAB3739012.1"/>
    <property type="molecule type" value="Genomic_DNA"/>
</dbReference>
<dbReference type="RefSeq" id="WP_102636268.1">
    <property type="nucleotide sequence ID" value="NZ_CADIJZ010000039.1"/>
</dbReference>
<dbReference type="GO" id="GO:0009298">
    <property type="term" value="P:GDP-mannose biosynthetic process"/>
    <property type="evidence" value="ECO:0007669"/>
    <property type="project" value="TreeGrafter"/>
</dbReference>
<dbReference type="GO" id="GO:0016853">
    <property type="term" value="F:isomerase activity"/>
    <property type="evidence" value="ECO:0007669"/>
    <property type="project" value="UniProtKB-KW"/>
</dbReference>
<dbReference type="EMBL" id="PNXY01000045">
    <property type="protein sequence ID" value="PMS21933.1"/>
    <property type="molecule type" value="Genomic_DNA"/>
</dbReference>
<dbReference type="FunFam" id="2.60.120.10:FF:000032">
    <property type="entry name" value="Mannose-1-phosphate guanylyltransferase/mannose-6-phosphate isomerase"/>
    <property type="match status" value="1"/>
</dbReference>
<dbReference type="GO" id="GO:0005525">
    <property type="term" value="F:GTP binding"/>
    <property type="evidence" value="ECO:0007669"/>
    <property type="project" value="UniProtKB-KW"/>
</dbReference>
<sequence length="478" mass="51812">MKIHPVVLCGGNGTRLWPMSRGQYPKQYLKLTGEKTLLQQTVLRLAHITGTAEPIVVTNGEQRFLVAEQLRQADVKPSSIVLEPVSRNTAPAIAVAALLALRESPDALLLVLPSDHVIVDEAAFAQAVQAAVPIALSQHLVTFGMHPTEPHTGFGYIRRGAPLPEGDAAYVVDAFVEKPDRANAMQFIDDGGYYWNSGMFLFTAAAYLDALRRHAPEIARQAELSLAGARFDSDFVRLDEAAFAASPSVSIDYAVMEKTARAAVIASGDLGWSDVGSWSALAGLADADAAGNALIGDVLAEAVSNSYVRAEHRMVAAIGVDNIVIVETADAVLVAHRDKVQDVRKIVERLSASGRRESVMHRRVARPWGAYESIDEGDRFQVKRIVVNPGAQLSLQMHHHRAEHWIVVRGTALVTNGDQQIMLSENQSTYIPIGVTHRLTNPGRIPLELIEVQSGAYLGEDDIVRFQDTYGRAEAAAG</sequence>
<protein>
    <recommendedName>
        <fullName evidence="2">mannose-1-phosphate guanylyltransferase</fullName>
        <ecNumber evidence="2">2.7.7.13</ecNumber>
    </recommendedName>
</protein>
<dbReference type="SUPFAM" id="SSF51182">
    <property type="entry name" value="RmlC-like cupins"/>
    <property type="match status" value="1"/>
</dbReference>
<dbReference type="InterPro" id="IPR054566">
    <property type="entry name" value="ManC/GMP-like_b-helix"/>
</dbReference>
<evidence type="ECO:0000313" key="12">
    <source>
        <dbReference type="EMBL" id="CAB3739012.1"/>
    </source>
</evidence>
<keyword evidence="14" id="KW-1185">Reference proteome</keyword>
<dbReference type="AlphaFoldDB" id="A0A2N7VXR2"/>
<keyword evidence="6" id="KW-0342">GTP-binding</keyword>
<evidence type="ECO:0000256" key="8">
    <source>
        <dbReference type="RuleBase" id="RU004190"/>
    </source>
</evidence>
<comment type="similarity">
    <text evidence="1 8">Belongs to the mannose-6-phosphate isomerase type 2 family.</text>
</comment>
<gene>
    <name evidence="12" type="primary">algA_4</name>
    <name evidence="13" type="ORF">C0Z16_33335</name>
    <name evidence="12" type="ORF">LMG27174_06514</name>
</gene>
<dbReference type="InterPro" id="IPR029044">
    <property type="entry name" value="Nucleotide-diphossugar_trans"/>
</dbReference>
<dbReference type="Pfam" id="PF01050">
    <property type="entry name" value="MannoseP_isomer"/>
    <property type="match status" value="1"/>
</dbReference>
<feature type="domain" description="Mannose-6-phosphate isomerase type II C-terminal" evidence="10">
    <location>
        <begin position="354"/>
        <end position="468"/>
    </location>
</feature>
<dbReference type="Proteomes" id="UP000494205">
    <property type="component" value="Unassembled WGS sequence"/>
</dbReference>
<dbReference type="GO" id="GO:0004475">
    <property type="term" value="F:mannose-1-phosphate guanylyltransferase (GTP) activity"/>
    <property type="evidence" value="ECO:0007669"/>
    <property type="project" value="UniProtKB-EC"/>
</dbReference>
<feature type="domain" description="MannoseP isomerase/GMP-like beta-helix" evidence="11">
    <location>
        <begin position="304"/>
        <end position="350"/>
    </location>
</feature>
<dbReference type="InterPro" id="IPR011051">
    <property type="entry name" value="RmlC_Cupin_sf"/>
</dbReference>
<evidence type="ECO:0000256" key="1">
    <source>
        <dbReference type="ARBA" id="ARBA00006115"/>
    </source>
</evidence>
<dbReference type="GO" id="GO:0000271">
    <property type="term" value="P:polysaccharide biosynthetic process"/>
    <property type="evidence" value="ECO:0007669"/>
    <property type="project" value="InterPro"/>
</dbReference>
<feature type="domain" description="Nucleotidyl transferase" evidence="9">
    <location>
        <begin position="5"/>
        <end position="285"/>
    </location>
</feature>
<evidence type="ECO:0000313" key="13">
    <source>
        <dbReference type="EMBL" id="PMS21933.1"/>
    </source>
</evidence>
<evidence type="ECO:0000256" key="5">
    <source>
        <dbReference type="ARBA" id="ARBA00022741"/>
    </source>
</evidence>
<dbReference type="EC" id="2.7.7.13" evidence="2"/>
<dbReference type="SUPFAM" id="SSF53448">
    <property type="entry name" value="Nucleotide-diphospho-sugar transferases"/>
    <property type="match status" value="1"/>
</dbReference>
<dbReference type="InterPro" id="IPR001538">
    <property type="entry name" value="Man6P_isomerase-2_C"/>
</dbReference>
<evidence type="ECO:0000259" key="9">
    <source>
        <dbReference type="Pfam" id="PF00483"/>
    </source>
</evidence>
<dbReference type="InterPro" id="IPR051161">
    <property type="entry name" value="Mannose-6P_isomerase_type2"/>
</dbReference>